<comment type="caution">
    <text evidence="2">The sequence shown here is derived from an EMBL/GenBank/DDBJ whole genome shotgun (WGS) entry which is preliminary data.</text>
</comment>
<feature type="compositionally biased region" description="Basic and acidic residues" evidence="1">
    <location>
        <begin position="60"/>
        <end position="78"/>
    </location>
</feature>
<evidence type="ECO:0000256" key="1">
    <source>
        <dbReference type="SAM" id="MobiDB-lite"/>
    </source>
</evidence>
<dbReference type="EMBL" id="SPRH01000116">
    <property type="protein sequence ID" value="TIB95003.1"/>
    <property type="molecule type" value="Genomic_DNA"/>
</dbReference>
<sequence length="224" mass="25983">MDDHDKKLTHFPGKAANHSNEFRGSEFIGGDILKHISFHSNEVDARGSFNASQNKKRQDRRRDTNRNKRWEPYNEDHTTLASDSSPLAEQFNEALLEAAEQIGRHVTNNLNEYLYKKHGLCDQIKQTLRDIKEEIVTLDDSHTASKYTDKASRVSPVVSSNKDITNIPYQGDTIKPIISETEKISEEMKRFIEERIANAELYHQYFLWYVNSNSESNYPVPFFE</sequence>
<feature type="region of interest" description="Disordered" evidence="1">
    <location>
        <begin position="44"/>
        <end position="81"/>
    </location>
</feature>
<name>A0A4T0P7V8_9BASI</name>
<reference evidence="2 3" key="1">
    <citation type="submission" date="2019-03" db="EMBL/GenBank/DDBJ databases">
        <title>Sequencing 25 genomes of Wallemia mellicola.</title>
        <authorList>
            <person name="Gostincar C."/>
        </authorList>
    </citation>
    <scope>NUCLEOTIDE SEQUENCE [LARGE SCALE GENOMIC DNA]</scope>
    <source>
        <strain evidence="2 3">EXF-1262</strain>
    </source>
</reference>
<evidence type="ECO:0000313" key="3">
    <source>
        <dbReference type="Proteomes" id="UP000307169"/>
    </source>
</evidence>
<dbReference type="AlphaFoldDB" id="A0A4T0P7V8"/>
<accession>A0A4T0P7V8</accession>
<gene>
    <name evidence="2" type="ORF">E3Q17_04411</name>
</gene>
<proteinExistence type="predicted"/>
<organism evidence="2 3">
    <name type="scientific">Wallemia mellicola</name>
    <dbReference type="NCBI Taxonomy" id="1708541"/>
    <lineage>
        <taxon>Eukaryota</taxon>
        <taxon>Fungi</taxon>
        <taxon>Dikarya</taxon>
        <taxon>Basidiomycota</taxon>
        <taxon>Wallemiomycotina</taxon>
        <taxon>Wallemiomycetes</taxon>
        <taxon>Wallemiales</taxon>
        <taxon>Wallemiaceae</taxon>
        <taxon>Wallemia</taxon>
    </lineage>
</organism>
<evidence type="ECO:0000313" key="2">
    <source>
        <dbReference type="EMBL" id="TIB95003.1"/>
    </source>
</evidence>
<dbReference type="Proteomes" id="UP000307169">
    <property type="component" value="Unassembled WGS sequence"/>
</dbReference>
<feature type="region of interest" description="Disordered" evidence="1">
    <location>
        <begin position="1"/>
        <end position="22"/>
    </location>
</feature>
<protein>
    <submittedName>
        <fullName evidence="2">Uncharacterized protein</fullName>
    </submittedName>
</protein>